<dbReference type="EMBL" id="LRFC01000001">
    <property type="protein sequence ID" value="KZE69174.1"/>
    <property type="molecule type" value="Genomic_DNA"/>
</dbReference>
<evidence type="ECO:0000256" key="1">
    <source>
        <dbReference type="SAM" id="Phobius"/>
    </source>
</evidence>
<evidence type="ECO:0000313" key="3">
    <source>
        <dbReference type="Proteomes" id="UP000076567"/>
    </source>
</evidence>
<evidence type="ECO:0000313" key="2">
    <source>
        <dbReference type="EMBL" id="KZE69174.1"/>
    </source>
</evidence>
<keyword evidence="1" id="KW-0812">Transmembrane</keyword>
<keyword evidence="1" id="KW-1133">Transmembrane helix</keyword>
<reference evidence="3" key="1">
    <citation type="submission" date="2016-01" db="EMBL/GenBank/DDBJ databases">
        <title>Draft genome of Chromobacterium sp. F49.</title>
        <authorList>
            <person name="Hong K.W."/>
        </authorList>
    </citation>
    <scope>NUCLEOTIDE SEQUENCE [LARGE SCALE GENOMIC DNA]</scope>
    <source>
        <strain evidence="3">P7IIIA</strain>
    </source>
</reference>
<dbReference type="RefSeq" id="WP_066236527.1">
    <property type="nucleotide sequence ID" value="NZ_LRFC01000001.1"/>
</dbReference>
<keyword evidence="1" id="KW-0472">Membrane</keyword>
<protein>
    <recommendedName>
        <fullName evidence="4">DUF3311 domain-containing protein</fullName>
    </recommendedName>
</protein>
<keyword evidence="3" id="KW-1185">Reference proteome</keyword>
<evidence type="ECO:0008006" key="4">
    <source>
        <dbReference type="Google" id="ProtNLM"/>
    </source>
</evidence>
<organism evidence="2 3">
    <name type="scientific">Fictibacillus phosphorivorans</name>
    <dbReference type="NCBI Taxonomy" id="1221500"/>
    <lineage>
        <taxon>Bacteria</taxon>
        <taxon>Bacillati</taxon>
        <taxon>Bacillota</taxon>
        <taxon>Bacilli</taxon>
        <taxon>Bacillales</taxon>
        <taxon>Fictibacillaceae</taxon>
        <taxon>Fictibacillus</taxon>
    </lineage>
</organism>
<feature type="transmembrane region" description="Helical" evidence="1">
    <location>
        <begin position="43"/>
        <end position="66"/>
    </location>
</feature>
<name>A0A161TIY7_9BACL</name>
<comment type="caution">
    <text evidence="2">The sequence shown here is derived from an EMBL/GenBank/DDBJ whole genome shotgun (WGS) entry which is preliminary data.</text>
</comment>
<dbReference type="Proteomes" id="UP000076567">
    <property type="component" value="Unassembled WGS sequence"/>
</dbReference>
<proteinExistence type="predicted"/>
<dbReference type="OrthoDB" id="2112928at2"/>
<feature type="transmembrane region" description="Helical" evidence="1">
    <location>
        <begin position="14"/>
        <end position="31"/>
    </location>
</feature>
<sequence length="88" mass="10445">MKTKSVKEPIRKKWIWILLFINVVLIVPWYFPKGAVEPFVLGFPLWAFISTFFTLIMGAYLSWLCISQWNIVEEEEENAKRKEDVKHG</sequence>
<accession>A0A161TIY7</accession>
<gene>
    <name evidence="2" type="ORF">AWM68_02590</name>
</gene>
<dbReference type="AlphaFoldDB" id="A0A161TIY7"/>